<name>A0A450TL34_9GAMM</name>
<organism evidence="1">
    <name type="scientific">Candidatus Kentrum sp. FW</name>
    <dbReference type="NCBI Taxonomy" id="2126338"/>
    <lineage>
        <taxon>Bacteria</taxon>
        <taxon>Pseudomonadati</taxon>
        <taxon>Pseudomonadota</taxon>
        <taxon>Gammaproteobacteria</taxon>
        <taxon>Candidatus Kentrum</taxon>
    </lineage>
</organism>
<dbReference type="AlphaFoldDB" id="A0A450TL34"/>
<gene>
    <name evidence="1" type="ORF">BECKFW1821B_GA0114236_11444</name>
</gene>
<sequence length="77" mass="8438">MKDFAICIDNHSNPASLILGKVYPLLPDAEAGIHNMVRILDEDASEPDGYLYEAAMFVPIELPEIAKQALLERAGVL</sequence>
<evidence type="ECO:0000313" key="1">
    <source>
        <dbReference type="EMBL" id="VFJ68437.1"/>
    </source>
</evidence>
<accession>A0A450TL34</accession>
<proteinExistence type="predicted"/>
<reference evidence="1" key="1">
    <citation type="submission" date="2019-02" db="EMBL/GenBank/DDBJ databases">
        <authorList>
            <person name="Gruber-Vodicka R. H."/>
            <person name="Seah K. B. B."/>
        </authorList>
    </citation>
    <scope>NUCLEOTIDE SEQUENCE</scope>
    <source>
        <strain evidence="1">BECK_BZ106</strain>
    </source>
</reference>
<protein>
    <submittedName>
        <fullName evidence="1">Uncharacterized protein</fullName>
    </submittedName>
</protein>
<dbReference type="EMBL" id="CAADFD010000144">
    <property type="protein sequence ID" value="VFJ68437.1"/>
    <property type="molecule type" value="Genomic_DNA"/>
</dbReference>